<sequence length="246" mass="27869">MDDLNCNGLNATECLLRVTASILEQLKEENSAFNWDPASFVVTLVISIIAAAFAFFAIIQGFLATGPGRHKCSKYAIGTWARLSKRRFDWSELRYRSVAQTPVIRVTALIEKMKTSDKTSLHEWTKDRCAWNQDRLYPKLKHYQKDISDYFPATWLRLLTYTRLHHPELWWSNPQGTDYLPSDLAAAPAYSTVADLIIVSSISAGKIRFNSTVQVTAEEASLQGEYMDLNFRNHPLLGVYGAVDQA</sequence>
<dbReference type="EMBL" id="PVQB02000670">
    <property type="protein sequence ID" value="KAF4334530.1"/>
    <property type="molecule type" value="Genomic_DNA"/>
</dbReference>
<feature type="transmembrane region" description="Helical" evidence="1">
    <location>
        <begin position="40"/>
        <end position="64"/>
    </location>
</feature>
<keyword evidence="1" id="KW-0472">Membrane</keyword>
<accession>A0A9P5A920</accession>
<keyword evidence="3" id="KW-1185">Reference proteome</keyword>
<evidence type="ECO:0000313" key="2">
    <source>
        <dbReference type="EMBL" id="KAF4334530.1"/>
    </source>
</evidence>
<organism evidence="2 3">
    <name type="scientific">Fusarium beomiforme</name>
    <dbReference type="NCBI Taxonomy" id="44412"/>
    <lineage>
        <taxon>Eukaryota</taxon>
        <taxon>Fungi</taxon>
        <taxon>Dikarya</taxon>
        <taxon>Ascomycota</taxon>
        <taxon>Pezizomycotina</taxon>
        <taxon>Sordariomycetes</taxon>
        <taxon>Hypocreomycetidae</taxon>
        <taxon>Hypocreales</taxon>
        <taxon>Nectriaceae</taxon>
        <taxon>Fusarium</taxon>
        <taxon>Fusarium burgessii species complex</taxon>
    </lineage>
</organism>
<comment type="caution">
    <text evidence="2">The sequence shown here is derived from an EMBL/GenBank/DDBJ whole genome shotgun (WGS) entry which is preliminary data.</text>
</comment>
<dbReference type="Proteomes" id="UP000730481">
    <property type="component" value="Unassembled WGS sequence"/>
</dbReference>
<protein>
    <submittedName>
        <fullName evidence="2">Uncharacterized protein</fullName>
    </submittedName>
</protein>
<name>A0A9P5A920_9HYPO</name>
<gene>
    <name evidence="2" type="ORF">FBEOM_11637</name>
</gene>
<dbReference type="AlphaFoldDB" id="A0A9P5A920"/>
<reference evidence="2" key="2">
    <citation type="submission" date="2020-02" db="EMBL/GenBank/DDBJ databases">
        <title>Identification and distribution of gene clusters putatively required for synthesis of sphingolipid metabolism inhibitors in phylogenetically diverse species of the filamentous fungus Fusarium.</title>
        <authorList>
            <person name="Kim H.-S."/>
            <person name="Busman M."/>
            <person name="Brown D.W."/>
            <person name="Divon H."/>
            <person name="Uhlig S."/>
            <person name="Proctor R.H."/>
        </authorList>
    </citation>
    <scope>NUCLEOTIDE SEQUENCE</scope>
    <source>
        <strain evidence="2">NRRL 25174</strain>
    </source>
</reference>
<keyword evidence="1" id="KW-0812">Transmembrane</keyword>
<evidence type="ECO:0000313" key="3">
    <source>
        <dbReference type="Proteomes" id="UP000730481"/>
    </source>
</evidence>
<keyword evidence="1" id="KW-1133">Transmembrane helix</keyword>
<reference evidence="2" key="1">
    <citation type="journal article" date="2017" name="Mycologia">
        <title>Fusarium algeriense, sp. nov., a novel toxigenic crown rot pathogen of durum wheat from Algeria is nested in the Fusarium burgessii species complex.</title>
        <authorList>
            <person name="Laraba I."/>
            <person name="Keddad A."/>
            <person name="Boureghda H."/>
            <person name="Abdallah N."/>
            <person name="Vaughan M.M."/>
            <person name="Proctor R.H."/>
            <person name="Busman M."/>
            <person name="O'Donnell K."/>
        </authorList>
    </citation>
    <scope>NUCLEOTIDE SEQUENCE</scope>
    <source>
        <strain evidence="2">NRRL 25174</strain>
    </source>
</reference>
<dbReference type="OrthoDB" id="4115096at2759"/>
<evidence type="ECO:0000256" key="1">
    <source>
        <dbReference type="SAM" id="Phobius"/>
    </source>
</evidence>
<proteinExistence type="predicted"/>